<keyword evidence="1" id="KW-1133">Transmembrane helix</keyword>
<dbReference type="EMBL" id="JAAVNE010000033">
    <property type="protein sequence ID" value="NKC32849.1"/>
    <property type="molecule type" value="Genomic_DNA"/>
</dbReference>
<evidence type="ECO:0000313" key="3">
    <source>
        <dbReference type="Proteomes" id="UP000787635"/>
    </source>
</evidence>
<accession>A0ABX1E6M1</accession>
<dbReference type="Proteomes" id="UP000787635">
    <property type="component" value="Unassembled WGS sequence"/>
</dbReference>
<proteinExistence type="predicted"/>
<evidence type="ECO:0000313" key="2">
    <source>
        <dbReference type="EMBL" id="NKC32849.1"/>
    </source>
</evidence>
<name>A0ABX1E6M1_9PROT</name>
<keyword evidence="1" id="KW-0812">Transmembrane</keyword>
<feature type="transmembrane region" description="Helical" evidence="1">
    <location>
        <begin position="12"/>
        <end position="36"/>
    </location>
</feature>
<keyword evidence="3" id="KW-1185">Reference proteome</keyword>
<gene>
    <name evidence="2" type="ORF">HEQ75_18435</name>
</gene>
<comment type="caution">
    <text evidence="2">The sequence shown here is derived from an EMBL/GenBank/DDBJ whole genome shotgun (WGS) entry which is preliminary data.</text>
</comment>
<keyword evidence="1" id="KW-0472">Membrane</keyword>
<sequence length="129" mass="13338">MSPLHPVSSPRPAYAVLASAGGLVLWALHFTALYAINAFACERGYEQALLFGLPWVPTMVGLATIAILLPLGLLLGWSLAGLGGPVAEGGEAEPRFTRWFAAAAAAYALLAVLFQAAPALLMPACGVGY</sequence>
<feature type="transmembrane region" description="Helical" evidence="1">
    <location>
        <begin position="99"/>
        <end position="121"/>
    </location>
</feature>
<reference evidence="2 3" key="1">
    <citation type="submission" date="2020-03" db="EMBL/GenBank/DDBJ databases">
        <title>Roseomonas selenitidurans sp. nov. isolated from urban soil.</title>
        <authorList>
            <person name="Liu H."/>
        </authorList>
    </citation>
    <scope>NUCLEOTIDE SEQUENCE [LARGE SCALE GENOMIC DNA]</scope>
    <source>
        <strain evidence="2 3">BU-1</strain>
    </source>
</reference>
<dbReference type="RefSeq" id="WP_168033398.1">
    <property type="nucleotide sequence ID" value="NZ_JAAVNE010000033.1"/>
</dbReference>
<organism evidence="2 3">
    <name type="scientific">Falsiroseomonas selenitidurans</name>
    <dbReference type="NCBI Taxonomy" id="2716335"/>
    <lineage>
        <taxon>Bacteria</taxon>
        <taxon>Pseudomonadati</taxon>
        <taxon>Pseudomonadota</taxon>
        <taxon>Alphaproteobacteria</taxon>
        <taxon>Acetobacterales</taxon>
        <taxon>Roseomonadaceae</taxon>
        <taxon>Falsiroseomonas</taxon>
    </lineage>
</organism>
<feature type="transmembrane region" description="Helical" evidence="1">
    <location>
        <begin position="48"/>
        <end position="79"/>
    </location>
</feature>
<evidence type="ECO:0000256" key="1">
    <source>
        <dbReference type="SAM" id="Phobius"/>
    </source>
</evidence>
<protein>
    <submittedName>
        <fullName evidence="2">Uncharacterized protein</fullName>
    </submittedName>
</protein>